<keyword evidence="3 5" id="KW-1133">Transmembrane helix</keyword>
<organism evidence="6 7">
    <name type="scientific">Legionella impletisoli</name>
    <dbReference type="NCBI Taxonomy" id="343510"/>
    <lineage>
        <taxon>Bacteria</taxon>
        <taxon>Pseudomonadati</taxon>
        <taxon>Pseudomonadota</taxon>
        <taxon>Gammaproteobacteria</taxon>
        <taxon>Legionellales</taxon>
        <taxon>Legionellaceae</taxon>
        <taxon>Legionella</taxon>
    </lineage>
</organism>
<accession>A0A917JLN3</accession>
<dbReference type="InterPro" id="IPR003825">
    <property type="entry name" value="Colicin-V_CvpA"/>
</dbReference>
<dbReference type="EMBL" id="BMOB01000001">
    <property type="protein sequence ID" value="GGI76103.1"/>
    <property type="molecule type" value="Genomic_DNA"/>
</dbReference>
<dbReference type="AlphaFoldDB" id="A0A917JLN3"/>
<evidence type="ECO:0000256" key="1">
    <source>
        <dbReference type="ARBA" id="ARBA00004141"/>
    </source>
</evidence>
<evidence type="ECO:0000256" key="2">
    <source>
        <dbReference type="ARBA" id="ARBA00022692"/>
    </source>
</evidence>
<evidence type="ECO:0000313" key="6">
    <source>
        <dbReference type="EMBL" id="GGI76103.1"/>
    </source>
</evidence>
<sequence>MAWHWLDYLIFAVIGLSVITGLFRGFVKELIALIVWVLAVWLAYHYSNLLDPFLRPYVQDKNIRLVIAFVAVLLSTLIAGGLVNAILSFILTRSGLSGTDRLLGMGFGFVRGIFIVSLIMLIVKITEVPHQEYSDQSRLYAKFDPVVNWMAFYVPEFISEVKKHEQRMNPDTQELGREAIALDKIKHFSDPHESTGPLKSS</sequence>
<dbReference type="Proteomes" id="UP000630149">
    <property type="component" value="Unassembled WGS sequence"/>
</dbReference>
<reference evidence="6" key="1">
    <citation type="journal article" date="2014" name="Int. J. Syst. Evol. Microbiol.">
        <title>Complete genome sequence of Corynebacterium casei LMG S-19264T (=DSM 44701T), isolated from a smear-ripened cheese.</title>
        <authorList>
            <consortium name="US DOE Joint Genome Institute (JGI-PGF)"/>
            <person name="Walter F."/>
            <person name="Albersmeier A."/>
            <person name="Kalinowski J."/>
            <person name="Ruckert C."/>
        </authorList>
    </citation>
    <scope>NUCLEOTIDE SEQUENCE</scope>
    <source>
        <strain evidence="6">JCM 13919</strain>
    </source>
</reference>
<reference evidence="6" key="2">
    <citation type="submission" date="2020-09" db="EMBL/GenBank/DDBJ databases">
        <authorList>
            <person name="Sun Q."/>
            <person name="Ohkuma M."/>
        </authorList>
    </citation>
    <scope>NUCLEOTIDE SEQUENCE</scope>
    <source>
        <strain evidence="6">JCM 13919</strain>
    </source>
</reference>
<feature type="transmembrane region" description="Helical" evidence="5">
    <location>
        <begin position="66"/>
        <end position="90"/>
    </location>
</feature>
<dbReference type="GO" id="GO:0009403">
    <property type="term" value="P:toxin biosynthetic process"/>
    <property type="evidence" value="ECO:0007669"/>
    <property type="project" value="InterPro"/>
</dbReference>
<dbReference type="InterPro" id="IPR052719">
    <property type="entry name" value="CvpA-like"/>
</dbReference>
<evidence type="ECO:0000256" key="3">
    <source>
        <dbReference type="ARBA" id="ARBA00022989"/>
    </source>
</evidence>
<dbReference type="OrthoDB" id="9810601at2"/>
<keyword evidence="2 5" id="KW-0812">Transmembrane</keyword>
<proteinExistence type="predicted"/>
<comment type="caution">
    <text evidence="6">The sequence shown here is derived from an EMBL/GenBank/DDBJ whole genome shotgun (WGS) entry which is preliminary data.</text>
</comment>
<evidence type="ECO:0000256" key="5">
    <source>
        <dbReference type="SAM" id="Phobius"/>
    </source>
</evidence>
<evidence type="ECO:0000256" key="4">
    <source>
        <dbReference type="ARBA" id="ARBA00023136"/>
    </source>
</evidence>
<dbReference type="Pfam" id="PF02674">
    <property type="entry name" value="Colicin_V"/>
    <property type="match status" value="1"/>
</dbReference>
<gene>
    <name evidence="6" type="primary">dedE</name>
    <name evidence="6" type="ORF">GCM10007966_01210</name>
</gene>
<name>A0A917JLN3_9GAMM</name>
<feature type="transmembrane region" description="Helical" evidence="5">
    <location>
        <begin position="30"/>
        <end position="46"/>
    </location>
</feature>
<protein>
    <submittedName>
        <fullName evidence="6">Colicin V biosynthesis protein</fullName>
    </submittedName>
</protein>
<keyword evidence="7" id="KW-1185">Reference proteome</keyword>
<dbReference type="PANTHER" id="PTHR36926:SF1">
    <property type="entry name" value="COLICIN V PRODUCTION PROTEIN"/>
    <property type="match status" value="1"/>
</dbReference>
<keyword evidence="4 5" id="KW-0472">Membrane</keyword>
<dbReference type="GO" id="GO:0016020">
    <property type="term" value="C:membrane"/>
    <property type="evidence" value="ECO:0007669"/>
    <property type="project" value="UniProtKB-SubCell"/>
</dbReference>
<feature type="transmembrane region" description="Helical" evidence="5">
    <location>
        <begin position="6"/>
        <end position="23"/>
    </location>
</feature>
<feature type="transmembrane region" description="Helical" evidence="5">
    <location>
        <begin position="102"/>
        <end position="123"/>
    </location>
</feature>
<comment type="subcellular location">
    <subcellularLocation>
        <location evidence="1">Membrane</location>
        <topology evidence="1">Multi-pass membrane protein</topology>
    </subcellularLocation>
</comment>
<evidence type="ECO:0000313" key="7">
    <source>
        <dbReference type="Proteomes" id="UP000630149"/>
    </source>
</evidence>
<dbReference type="RefSeq" id="WP_131775367.1">
    <property type="nucleotide sequence ID" value="NZ_BMOB01000001.1"/>
</dbReference>
<dbReference type="PANTHER" id="PTHR36926">
    <property type="entry name" value="COLICIN V PRODUCTION PROTEIN"/>
    <property type="match status" value="1"/>
</dbReference>